<evidence type="ECO:0000313" key="1">
    <source>
        <dbReference type="EMBL" id="XBX76583.1"/>
    </source>
</evidence>
<dbReference type="RefSeq" id="WP_350350201.1">
    <property type="nucleotide sequence ID" value="NZ_CP158357.1"/>
</dbReference>
<proteinExistence type="predicted"/>
<dbReference type="AlphaFoldDB" id="A0AAU7VR55"/>
<protein>
    <submittedName>
        <fullName evidence="1">Uncharacterized protein</fullName>
    </submittedName>
</protein>
<name>A0AAU7VR55_9MICO</name>
<organism evidence="1">
    <name type="scientific">Microbacterium sp. A8/3-1</name>
    <dbReference type="NCBI Taxonomy" id="3160749"/>
    <lineage>
        <taxon>Bacteria</taxon>
        <taxon>Bacillati</taxon>
        <taxon>Actinomycetota</taxon>
        <taxon>Actinomycetes</taxon>
        <taxon>Micrococcales</taxon>
        <taxon>Microbacteriaceae</taxon>
        <taxon>Microbacterium</taxon>
    </lineage>
</organism>
<dbReference type="EMBL" id="CP158357">
    <property type="protein sequence ID" value="XBX76583.1"/>
    <property type="molecule type" value="Genomic_DNA"/>
</dbReference>
<accession>A0AAU7VR55</accession>
<gene>
    <name evidence="1" type="ORF">ABS642_11735</name>
</gene>
<sequence>MARPGACEICSAFWVTGLGRAETLGVSDEFMAEIRRCRHCGAYWEVGAFSHPKVITRAQATRELPDLDRLEQGLGIAFPDPPTIESG</sequence>
<reference evidence="1" key="1">
    <citation type="submission" date="2024-06" db="EMBL/GenBank/DDBJ databases">
        <title>Draft genome sequence of Microbacterium sp. strain A8/3-1, isolated from Oxytropis tragacanthoides Fisch. ex DC. Root nodules in the Altai region of Russia.</title>
        <authorList>
            <person name="Sazanova A."/>
            <person name="Guro P."/>
            <person name="Kuznetsova I."/>
            <person name="Belimov A."/>
            <person name="Safronova V."/>
        </authorList>
    </citation>
    <scope>NUCLEOTIDE SEQUENCE</scope>
    <source>
        <strain evidence="1">A8/3-1</strain>
    </source>
</reference>